<dbReference type="PANTHER" id="PTHR43547">
    <property type="entry name" value="TWO-COMPONENT HISTIDINE KINASE"/>
    <property type="match status" value="1"/>
</dbReference>
<dbReference type="InterPro" id="IPR003661">
    <property type="entry name" value="HisK_dim/P_dom"/>
</dbReference>
<dbReference type="InterPro" id="IPR005467">
    <property type="entry name" value="His_kinase_dom"/>
</dbReference>
<name>A0A5N1JSM3_9BACT</name>
<dbReference type="SUPFAM" id="SSF47384">
    <property type="entry name" value="Homodimeric domain of signal transducing histidine kinase"/>
    <property type="match status" value="1"/>
</dbReference>
<evidence type="ECO:0000259" key="17">
    <source>
        <dbReference type="PROSITE" id="PS50110"/>
    </source>
</evidence>
<evidence type="ECO:0000256" key="14">
    <source>
        <dbReference type="SAM" id="Phobius"/>
    </source>
</evidence>
<dbReference type="PANTHER" id="PTHR43547:SF2">
    <property type="entry name" value="HYBRID SIGNAL TRANSDUCTION HISTIDINE KINASE C"/>
    <property type="match status" value="1"/>
</dbReference>
<evidence type="ECO:0000256" key="7">
    <source>
        <dbReference type="ARBA" id="ARBA00022840"/>
    </source>
</evidence>
<evidence type="ECO:0000259" key="16">
    <source>
        <dbReference type="PROSITE" id="PS50109"/>
    </source>
</evidence>
<dbReference type="GO" id="GO:0000155">
    <property type="term" value="F:phosphorelay sensor kinase activity"/>
    <property type="evidence" value="ECO:0007669"/>
    <property type="project" value="InterPro"/>
</dbReference>
<dbReference type="CDD" id="cd00075">
    <property type="entry name" value="HATPase"/>
    <property type="match status" value="1"/>
</dbReference>
<evidence type="ECO:0000256" key="8">
    <source>
        <dbReference type="ARBA" id="ARBA00023012"/>
    </source>
</evidence>
<keyword evidence="5" id="KW-0547">Nucleotide-binding</keyword>
<keyword evidence="14" id="KW-1133">Transmembrane helix</keyword>
<dbReference type="SUPFAM" id="SSF52172">
    <property type="entry name" value="CheY-like"/>
    <property type="match status" value="1"/>
</dbReference>
<dbReference type="GO" id="GO:0003700">
    <property type="term" value="F:DNA-binding transcription factor activity"/>
    <property type="evidence" value="ECO:0007669"/>
    <property type="project" value="InterPro"/>
</dbReference>
<dbReference type="InterPro" id="IPR011006">
    <property type="entry name" value="CheY-like_superfamily"/>
</dbReference>
<dbReference type="CDD" id="cd00082">
    <property type="entry name" value="HisKA"/>
    <property type="match status" value="1"/>
</dbReference>
<evidence type="ECO:0000256" key="9">
    <source>
        <dbReference type="ARBA" id="ARBA00023015"/>
    </source>
</evidence>
<feature type="region of interest" description="Disordered" evidence="13">
    <location>
        <begin position="1053"/>
        <end position="1077"/>
    </location>
</feature>
<dbReference type="PROSITE" id="PS00041">
    <property type="entry name" value="HTH_ARAC_FAMILY_1"/>
    <property type="match status" value="1"/>
</dbReference>
<dbReference type="InterPro" id="IPR036097">
    <property type="entry name" value="HisK_dim/P_sf"/>
</dbReference>
<reference evidence="18 19" key="1">
    <citation type="submission" date="2019-09" db="EMBL/GenBank/DDBJ databases">
        <title>Genome Sequence of Larkinella sp MA1.</title>
        <authorList>
            <person name="Srinivasan S."/>
        </authorList>
    </citation>
    <scope>NUCLEOTIDE SEQUENCE [LARGE SCALE GENOMIC DNA]</scope>
    <source>
        <strain evidence="18 19">MA1</strain>
    </source>
</reference>
<feature type="modified residue" description="4-aspartylphosphate" evidence="12">
    <location>
        <position position="1132"/>
    </location>
</feature>
<evidence type="ECO:0000256" key="1">
    <source>
        <dbReference type="ARBA" id="ARBA00000085"/>
    </source>
</evidence>
<keyword evidence="8" id="KW-0902">Two-component regulatory system</keyword>
<proteinExistence type="predicted"/>
<feature type="domain" description="HTH araC/xylS-type" evidence="15">
    <location>
        <begin position="1233"/>
        <end position="1331"/>
    </location>
</feature>
<dbReference type="Gene3D" id="3.30.565.10">
    <property type="entry name" value="Histidine kinase-like ATPase, C-terminal domain"/>
    <property type="match status" value="1"/>
</dbReference>
<protein>
    <recommendedName>
        <fullName evidence="2">histidine kinase</fullName>
        <ecNumber evidence="2">2.7.13.3</ecNumber>
    </recommendedName>
</protein>
<keyword evidence="11" id="KW-0804">Transcription</keyword>
<dbReference type="InterPro" id="IPR018062">
    <property type="entry name" value="HTH_AraC-typ_CS"/>
</dbReference>
<evidence type="ECO:0000259" key="15">
    <source>
        <dbReference type="PROSITE" id="PS01124"/>
    </source>
</evidence>
<dbReference type="InterPro" id="IPR003594">
    <property type="entry name" value="HATPase_dom"/>
</dbReference>
<feature type="region of interest" description="Disordered" evidence="13">
    <location>
        <begin position="1206"/>
        <end position="1227"/>
    </location>
</feature>
<organism evidence="18 19">
    <name type="scientific">Larkinella humicola</name>
    <dbReference type="NCBI Taxonomy" id="2607654"/>
    <lineage>
        <taxon>Bacteria</taxon>
        <taxon>Pseudomonadati</taxon>
        <taxon>Bacteroidota</taxon>
        <taxon>Cytophagia</taxon>
        <taxon>Cytophagales</taxon>
        <taxon>Spirosomataceae</taxon>
        <taxon>Larkinella</taxon>
    </lineage>
</organism>
<dbReference type="InterPro" id="IPR011123">
    <property type="entry name" value="Y_Y_Y"/>
</dbReference>
<evidence type="ECO:0000256" key="3">
    <source>
        <dbReference type="ARBA" id="ARBA00022553"/>
    </source>
</evidence>
<accession>A0A5N1JSM3</accession>
<dbReference type="GO" id="GO:0005524">
    <property type="term" value="F:ATP binding"/>
    <property type="evidence" value="ECO:0007669"/>
    <property type="project" value="UniProtKB-KW"/>
</dbReference>
<dbReference type="Proteomes" id="UP000326344">
    <property type="component" value="Unassembled WGS sequence"/>
</dbReference>
<dbReference type="Gene3D" id="2.130.10.10">
    <property type="entry name" value="YVTN repeat-like/Quinoprotein amine dehydrogenase"/>
    <property type="match status" value="4"/>
</dbReference>
<dbReference type="CDD" id="cd17574">
    <property type="entry name" value="REC_OmpR"/>
    <property type="match status" value="1"/>
</dbReference>
<dbReference type="Pfam" id="PF07495">
    <property type="entry name" value="Y_Y_Y"/>
    <property type="match status" value="1"/>
</dbReference>
<dbReference type="Pfam" id="PF02518">
    <property type="entry name" value="HATPase_c"/>
    <property type="match status" value="1"/>
</dbReference>
<keyword evidence="19" id="KW-1185">Reference proteome</keyword>
<dbReference type="Pfam" id="PF07494">
    <property type="entry name" value="Reg_prop"/>
    <property type="match status" value="2"/>
</dbReference>
<keyword evidence="10" id="KW-0238">DNA-binding</keyword>
<dbReference type="Pfam" id="PF00512">
    <property type="entry name" value="HisKA"/>
    <property type="match status" value="1"/>
</dbReference>
<keyword evidence="14" id="KW-0812">Transmembrane</keyword>
<keyword evidence="9" id="KW-0805">Transcription regulation</keyword>
<dbReference type="InterPro" id="IPR013783">
    <property type="entry name" value="Ig-like_fold"/>
</dbReference>
<comment type="catalytic activity">
    <reaction evidence="1">
        <text>ATP + protein L-histidine = ADP + protein N-phospho-L-histidine.</text>
        <dbReference type="EC" id="2.7.13.3"/>
    </reaction>
</comment>
<evidence type="ECO:0000313" key="19">
    <source>
        <dbReference type="Proteomes" id="UP000326344"/>
    </source>
</evidence>
<dbReference type="InterPro" id="IPR001789">
    <property type="entry name" value="Sig_transdc_resp-reg_receiver"/>
</dbReference>
<feature type="domain" description="Response regulatory" evidence="17">
    <location>
        <begin position="1084"/>
        <end position="1199"/>
    </location>
</feature>
<dbReference type="InterPro" id="IPR004358">
    <property type="entry name" value="Sig_transdc_His_kin-like_C"/>
</dbReference>
<evidence type="ECO:0000256" key="2">
    <source>
        <dbReference type="ARBA" id="ARBA00012438"/>
    </source>
</evidence>
<dbReference type="InterPro" id="IPR009057">
    <property type="entry name" value="Homeodomain-like_sf"/>
</dbReference>
<dbReference type="PROSITE" id="PS01124">
    <property type="entry name" value="HTH_ARAC_FAMILY_2"/>
    <property type="match status" value="1"/>
</dbReference>
<keyword evidence="6" id="KW-0418">Kinase</keyword>
<dbReference type="InterPro" id="IPR011110">
    <property type="entry name" value="Reg_prop"/>
</dbReference>
<dbReference type="SMART" id="SM00388">
    <property type="entry name" value="HisKA"/>
    <property type="match status" value="1"/>
</dbReference>
<keyword evidence="14" id="KW-0472">Membrane</keyword>
<dbReference type="Gene3D" id="2.60.40.10">
    <property type="entry name" value="Immunoglobulins"/>
    <property type="match status" value="1"/>
</dbReference>
<dbReference type="PROSITE" id="PS50109">
    <property type="entry name" value="HIS_KIN"/>
    <property type="match status" value="1"/>
</dbReference>
<sequence>MHFFRSFPVRLTFFWLSLLPTSGWLWAQPFRLPQPGLITDRQGLPQAFVPSIVQDRQGFIWAATRDGLCRYDGQRFKVFQPDPDGRPSLSFVGLDQIELDRHGRIWVVSERKDIDIFDPRTETFTNFSRQPAFRRLVKPGMGFTLFIDQKDRLWLRNGQGVICWDVARKQGHWFRHQPLQAASISSDAVYDVSEGADGTIWLATANGLDRFEEGTLGFTHLRHQPGNPQSMPENGYAAVRCRPKTGELVLFSQHYLTLRQPRTGQMRSYRLPVQGTELHVVHVAINQEGTVYFQQNNILFRFTDQQGVQVITRWEQPNDACRALIIDRTNVLWVGTVGAGIRTYDLQPNPFQKRPYRQSFYQDLLTNDSLGLPPVSPAALATLNGLSSYNFRSTFDRLGRFWFNVGTSDLYRLDRKTGRTEHFPLPISFRWETPVSIPCPMTTDSQGRVWAINGSSAFWFDESREQWTRFQYPIAVQLDNRITEVVADEQALWLASQTNGLYQVDRRTGQIRQFVNRPGDASSLSSNSLYCLSSDPDDPNVLWLGTFGSGLCSFDKRTGLFRRFTKSNGLPNNVIYSAKPDRYGYLWMGTNKGLCRMNRRTFTTQTFTRDDGIMADEFNRSHYVQFPDGKILMGGLEGFTGFDPRQIGQDAFEPVVELTELEVNNQVIQPDSPGAFGSATTSSNDRSILGTLPIQATNQLTLDYNQNYLTVQFAALQFNQPNKNRYRYRLKGLEPNWKLTDRPEAIYTNLPSGDYVLMINASNTSGRWSHHVRVLAIRIEPPFWATWWAFGLYFLIGLGVAWGLLQLYLNRLRLNQTIELRQKEADQLRAVNAIKTNFFTNITHEFRTPLTLILGPTEQMVSENPEPKNRQRLQTIGQNAHQLLRLINQLLDLSKLEASVMPVHESRGNLTEFIRQWLPPFSDQAAGLGLNLTFRSEVEGDYWFDAEKLERIVNNLTANALKFTKTGSISVLLETASGQIRLTVADTGIGIPAEHLPHIFDRFYQINDSAATPGTGIGLALVQELVQLQGGQISVESQPNQGTTFTVLLPYRPAEPPTASPDSTLPESIGADDGRADDTSVEPRVLIVEDNEELARFIADSLPEHYRIRRAVNGHDGLEQALEHMPDLLISDVMMPGMDGFALCGQLKSDLRTSHIPVILLTAKASVENRLAGLALGADDYLTKPFQVSELQLRVRNQLASKQRQREWIRKSLSDPNPPPSQPAVESDDPFLTQLYSLLDANLSDSGFGSEQMMMELGMSRTTLFRKVKALTDLSANDLLRNYRLKRAAELLRSGQSVNQTAYQVGFESPAYFSKCFRELYRVTPRAFAAQS</sequence>
<dbReference type="InterPro" id="IPR018060">
    <property type="entry name" value="HTH_AraC"/>
</dbReference>
<dbReference type="RefSeq" id="WP_150875750.1">
    <property type="nucleotide sequence ID" value="NZ_VTWS01000001.1"/>
</dbReference>
<comment type="caution">
    <text evidence="18">The sequence shown here is derived from an EMBL/GenBank/DDBJ whole genome shotgun (WGS) entry which is preliminary data.</text>
</comment>
<evidence type="ECO:0000313" key="18">
    <source>
        <dbReference type="EMBL" id="KAA9357619.1"/>
    </source>
</evidence>
<dbReference type="GO" id="GO:0043565">
    <property type="term" value="F:sequence-specific DNA binding"/>
    <property type="evidence" value="ECO:0007669"/>
    <property type="project" value="InterPro"/>
</dbReference>
<keyword evidence="7" id="KW-0067">ATP-binding</keyword>
<gene>
    <name evidence="18" type="ORF">F0P93_07775</name>
</gene>
<dbReference type="FunFam" id="1.10.287.130:FF:000045">
    <property type="entry name" value="Two-component system sensor histidine kinase/response regulator"/>
    <property type="match status" value="1"/>
</dbReference>
<dbReference type="InterPro" id="IPR015943">
    <property type="entry name" value="WD40/YVTN_repeat-like_dom_sf"/>
</dbReference>
<keyword evidence="3 12" id="KW-0597">Phosphoprotein</keyword>
<dbReference type="EC" id="2.7.13.3" evidence="2"/>
<evidence type="ECO:0000256" key="5">
    <source>
        <dbReference type="ARBA" id="ARBA00022741"/>
    </source>
</evidence>
<dbReference type="SMART" id="SM00448">
    <property type="entry name" value="REC"/>
    <property type="match status" value="1"/>
</dbReference>
<dbReference type="FunFam" id="3.30.565.10:FF:000037">
    <property type="entry name" value="Hybrid sensor histidine kinase/response regulator"/>
    <property type="match status" value="1"/>
</dbReference>
<dbReference type="Gene3D" id="3.40.50.2300">
    <property type="match status" value="1"/>
</dbReference>
<dbReference type="InterPro" id="IPR036890">
    <property type="entry name" value="HATPase_C_sf"/>
</dbReference>
<dbReference type="SUPFAM" id="SSF63829">
    <property type="entry name" value="Calcium-dependent phosphotriesterase"/>
    <property type="match status" value="3"/>
</dbReference>
<dbReference type="SUPFAM" id="SSF46689">
    <property type="entry name" value="Homeodomain-like"/>
    <property type="match status" value="1"/>
</dbReference>
<dbReference type="Gene3D" id="1.10.287.130">
    <property type="match status" value="1"/>
</dbReference>
<dbReference type="Pfam" id="PF00072">
    <property type="entry name" value="Response_reg"/>
    <property type="match status" value="1"/>
</dbReference>
<dbReference type="Pfam" id="PF12833">
    <property type="entry name" value="HTH_18"/>
    <property type="match status" value="1"/>
</dbReference>
<dbReference type="EMBL" id="VTWS01000001">
    <property type="protein sequence ID" value="KAA9357619.1"/>
    <property type="molecule type" value="Genomic_DNA"/>
</dbReference>
<feature type="transmembrane region" description="Helical" evidence="14">
    <location>
        <begin position="787"/>
        <end position="809"/>
    </location>
</feature>
<evidence type="ECO:0000256" key="6">
    <source>
        <dbReference type="ARBA" id="ARBA00022777"/>
    </source>
</evidence>
<dbReference type="SMART" id="SM00342">
    <property type="entry name" value="HTH_ARAC"/>
    <property type="match status" value="1"/>
</dbReference>
<dbReference type="SMART" id="SM00387">
    <property type="entry name" value="HATPase_c"/>
    <property type="match status" value="1"/>
</dbReference>
<dbReference type="Gene3D" id="1.10.10.60">
    <property type="entry name" value="Homeodomain-like"/>
    <property type="match status" value="1"/>
</dbReference>
<evidence type="ECO:0000256" key="13">
    <source>
        <dbReference type="SAM" id="MobiDB-lite"/>
    </source>
</evidence>
<evidence type="ECO:0000256" key="12">
    <source>
        <dbReference type="PROSITE-ProRule" id="PRU00169"/>
    </source>
</evidence>
<evidence type="ECO:0000256" key="10">
    <source>
        <dbReference type="ARBA" id="ARBA00023125"/>
    </source>
</evidence>
<evidence type="ECO:0000256" key="11">
    <source>
        <dbReference type="ARBA" id="ARBA00023163"/>
    </source>
</evidence>
<feature type="domain" description="Histidine kinase" evidence="16">
    <location>
        <begin position="841"/>
        <end position="1053"/>
    </location>
</feature>
<dbReference type="SUPFAM" id="SSF55874">
    <property type="entry name" value="ATPase domain of HSP90 chaperone/DNA topoisomerase II/histidine kinase"/>
    <property type="match status" value="1"/>
</dbReference>
<keyword evidence="4" id="KW-0808">Transferase</keyword>
<evidence type="ECO:0000256" key="4">
    <source>
        <dbReference type="ARBA" id="ARBA00022679"/>
    </source>
</evidence>
<dbReference type="PRINTS" id="PR00344">
    <property type="entry name" value="BCTRLSENSOR"/>
</dbReference>
<dbReference type="PROSITE" id="PS50110">
    <property type="entry name" value="RESPONSE_REGULATORY"/>
    <property type="match status" value="1"/>
</dbReference>